<reference evidence="3" key="1">
    <citation type="submission" date="2016-10" db="EMBL/GenBank/DDBJ databases">
        <authorList>
            <person name="Varghese N."/>
            <person name="Submissions S."/>
        </authorList>
    </citation>
    <scope>NUCLEOTIDE SEQUENCE [LARGE SCALE GENOMIC DNA]</scope>
    <source>
        <strain evidence="3">DSM 22951</strain>
    </source>
</reference>
<dbReference type="OrthoDB" id="9797456at2"/>
<dbReference type="Pfam" id="PF08445">
    <property type="entry name" value="FR47"/>
    <property type="match status" value="1"/>
</dbReference>
<proteinExistence type="predicted"/>
<feature type="domain" description="N-acetyltransferase" evidence="1">
    <location>
        <begin position="108"/>
        <end position="239"/>
    </location>
</feature>
<dbReference type="InterPro" id="IPR000182">
    <property type="entry name" value="GNAT_dom"/>
</dbReference>
<dbReference type="InterPro" id="IPR013653">
    <property type="entry name" value="GCN5-like_dom"/>
</dbReference>
<dbReference type="SUPFAM" id="SSF55729">
    <property type="entry name" value="Acyl-CoA N-acyltransferases (Nat)"/>
    <property type="match status" value="1"/>
</dbReference>
<gene>
    <name evidence="2" type="ORF">SAMN04489750_2406</name>
</gene>
<evidence type="ECO:0000259" key="1">
    <source>
        <dbReference type="PROSITE" id="PS51186"/>
    </source>
</evidence>
<dbReference type="PROSITE" id="PS51186">
    <property type="entry name" value="GNAT"/>
    <property type="match status" value="1"/>
</dbReference>
<evidence type="ECO:0000313" key="3">
    <source>
        <dbReference type="Proteomes" id="UP000250028"/>
    </source>
</evidence>
<evidence type="ECO:0000313" key="2">
    <source>
        <dbReference type="EMBL" id="SSA35071.1"/>
    </source>
</evidence>
<keyword evidence="3" id="KW-1185">Reference proteome</keyword>
<dbReference type="AlphaFoldDB" id="A0A2Y8ZRS5"/>
<dbReference type="EMBL" id="UESZ01000001">
    <property type="protein sequence ID" value="SSA35071.1"/>
    <property type="molecule type" value="Genomic_DNA"/>
</dbReference>
<sequence>MTTTTPGRIAAGDVAVLDNAAWESLSGPHAHFARGEGRVLGYPRDVSPLMAFPDDPTDAEWAVAADLVGPGGAVPFSGNAIPPTGWTVAGGFEGVQLVATSVSARAEGEAVTLTAHDVPDMLALVERTQPGPFLPRTIELGTYLGIRRDGRLIAMAGERLHPPGWTEISAVCTDADSRGEGLATRLVLAVAHNIVNRGDTPFMHANAANTNAIRLYESLGFTLRRRSTMTLVVPPGATP</sequence>
<dbReference type="Gene3D" id="3.40.630.30">
    <property type="match status" value="1"/>
</dbReference>
<accession>A0A2Y8ZRS5</accession>
<dbReference type="Proteomes" id="UP000250028">
    <property type="component" value="Unassembled WGS sequence"/>
</dbReference>
<protein>
    <submittedName>
        <fullName evidence="2">Predicted acetyltransferase, GNAT family</fullName>
    </submittedName>
</protein>
<dbReference type="GO" id="GO:0016747">
    <property type="term" value="F:acyltransferase activity, transferring groups other than amino-acyl groups"/>
    <property type="evidence" value="ECO:0007669"/>
    <property type="project" value="InterPro"/>
</dbReference>
<dbReference type="InterPro" id="IPR016181">
    <property type="entry name" value="Acyl_CoA_acyltransferase"/>
</dbReference>
<dbReference type="CDD" id="cd04301">
    <property type="entry name" value="NAT_SF"/>
    <property type="match status" value="1"/>
</dbReference>
<keyword evidence="2" id="KW-0808">Transferase</keyword>
<name>A0A2Y8ZRS5_9MICO</name>
<organism evidence="2 3">
    <name type="scientific">Branchiibius hedensis</name>
    <dbReference type="NCBI Taxonomy" id="672460"/>
    <lineage>
        <taxon>Bacteria</taxon>
        <taxon>Bacillati</taxon>
        <taxon>Actinomycetota</taxon>
        <taxon>Actinomycetes</taxon>
        <taxon>Micrococcales</taxon>
        <taxon>Dermacoccaceae</taxon>
        <taxon>Branchiibius</taxon>
    </lineage>
</organism>
<dbReference type="RefSeq" id="WP_109686095.1">
    <property type="nucleotide sequence ID" value="NZ_QGDN01000001.1"/>
</dbReference>